<feature type="domain" description="C2H2-type" evidence="14">
    <location>
        <begin position="61"/>
        <end position="90"/>
    </location>
</feature>
<feature type="region of interest" description="Disordered" evidence="13">
    <location>
        <begin position="275"/>
        <end position="298"/>
    </location>
</feature>
<dbReference type="GO" id="GO:0008270">
    <property type="term" value="F:zinc ion binding"/>
    <property type="evidence" value="ECO:0007669"/>
    <property type="project" value="UniProtKB-KW"/>
</dbReference>
<feature type="compositionally biased region" description="Basic and acidic residues" evidence="13">
    <location>
        <begin position="281"/>
        <end position="298"/>
    </location>
</feature>
<dbReference type="PANTHER" id="PTHR47428">
    <property type="entry name" value="REGULATORY PROTEIN MIG1-RELATED"/>
    <property type="match status" value="1"/>
</dbReference>
<proteinExistence type="inferred from homology"/>
<dbReference type="PANTHER" id="PTHR47428:SF1">
    <property type="entry name" value="REGULATORY PROTEIN MIG1-RELATED"/>
    <property type="match status" value="1"/>
</dbReference>
<gene>
    <name evidence="15" type="ORF">MVES_003454</name>
</gene>
<evidence type="ECO:0000256" key="7">
    <source>
        <dbReference type="ARBA" id="ARBA00023015"/>
    </source>
</evidence>
<name>A0A2N1J7Y4_9BASI</name>
<organism evidence="15 16">
    <name type="scientific">Malassezia vespertilionis</name>
    <dbReference type="NCBI Taxonomy" id="2020962"/>
    <lineage>
        <taxon>Eukaryota</taxon>
        <taxon>Fungi</taxon>
        <taxon>Dikarya</taxon>
        <taxon>Basidiomycota</taxon>
        <taxon>Ustilaginomycotina</taxon>
        <taxon>Malasseziomycetes</taxon>
        <taxon>Malasseziales</taxon>
        <taxon>Malasseziaceae</taxon>
        <taxon>Malassezia</taxon>
    </lineage>
</organism>
<dbReference type="FunFam" id="3.30.160.60:FF:000089">
    <property type="entry name" value="DNA-binding protein creA"/>
    <property type="match status" value="1"/>
</dbReference>
<dbReference type="EMBL" id="KZ454994">
    <property type="protein sequence ID" value="PKI82671.1"/>
    <property type="molecule type" value="Genomic_DNA"/>
</dbReference>
<dbReference type="FunFam" id="3.30.160.60:FF:000152">
    <property type="entry name" value="DNA-binding protein creA"/>
    <property type="match status" value="1"/>
</dbReference>
<dbReference type="OrthoDB" id="654211at2759"/>
<dbReference type="PROSITE" id="PS00028">
    <property type="entry name" value="ZINC_FINGER_C2H2_1"/>
    <property type="match status" value="2"/>
</dbReference>
<dbReference type="SUPFAM" id="SSF57667">
    <property type="entry name" value="beta-beta-alpha zinc fingers"/>
    <property type="match status" value="1"/>
</dbReference>
<keyword evidence="7" id="KW-0805">Transcription regulation</keyword>
<dbReference type="STRING" id="2020962.A0A2N1J7Y4"/>
<dbReference type="InterPro" id="IPR036236">
    <property type="entry name" value="Znf_C2H2_sf"/>
</dbReference>
<keyword evidence="6" id="KW-0862">Zinc</keyword>
<feature type="compositionally biased region" description="Low complexity" evidence="13">
    <location>
        <begin position="530"/>
        <end position="541"/>
    </location>
</feature>
<accession>A0A2N1J7Y4</accession>
<comment type="similarity">
    <text evidence="11">Belongs to the creA/MIG C2H2-type zinc-finger protein family.</text>
</comment>
<dbReference type="GO" id="GO:0000433">
    <property type="term" value="P:carbon catabolite repression of transcription from RNA polymerase II promoter by glucose"/>
    <property type="evidence" value="ECO:0007669"/>
    <property type="project" value="TreeGrafter"/>
</dbReference>
<evidence type="ECO:0000256" key="4">
    <source>
        <dbReference type="ARBA" id="ARBA00022737"/>
    </source>
</evidence>
<dbReference type="Pfam" id="PF00096">
    <property type="entry name" value="zf-C2H2"/>
    <property type="match status" value="2"/>
</dbReference>
<evidence type="ECO:0000256" key="2">
    <source>
        <dbReference type="ARBA" id="ARBA00022491"/>
    </source>
</evidence>
<dbReference type="SMART" id="SM00355">
    <property type="entry name" value="ZnF_C2H2"/>
    <property type="match status" value="2"/>
</dbReference>
<evidence type="ECO:0000256" key="12">
    <source>
        <dbReference type="PROSITE-ProRule" id="PRU00042"/>
    </source>
</evidence>
<comment type="subcellular location">
    <subcellularLocation>
        <location evidence="1">Nucleus</location>
    </subcellularLocation>
</comment>
<dbReference type="Gene3D" id="3.30.160.60">
    <property type="entry name" value="Classic Zinc Finger"/>
    <property type="match status" value="2"/>
</dbReference>
<feature type="region of interest" description="Disordered" evidence="13">
    <location>
        <begin position="86"/>
        <end position="158"/>
    </location>
</feature>
<reference evidence="15 16" key="1">
    <citation type="submission" date="2017-10" db="EMBL/GenBank/DDBJ databases">
        <title>A novel species of cold-tolerant Malassezia isolated from bats.</title>
        <authorList>
            <person name="Lorch J.M."/>
            <person name="Palmer J.M."/>
            <person name="Vanderwolf K.J."/>
            <person name="Schmidt K.Z."/>
            <person name="Verant M.L."/>
            <person name="Weller T.J."/>
            <person name="Blehert D.S."/>
        </authorList>
    </citation>
    <scope>NUCLEOTIDE SEQUENCE [LARGE SCALE GENOMIC DNA]</scope>
    <source>
        <strain evidence="15 16">NWHC:44797-103</strain>
    </source>
</reference>
<dbReference type="InterPro" id="IPR013087">
    <property type="entry name" value="Znf_C2H2_type"/>
</dbReference>
<protein>
    <recommendedName>
        <fullName evidence="14">C2H2-type domain-containing protein</fullName>
    </recommendedName>
</protein>
<sequence>MDEKASDTTAEGHQAEVNAHSLAVDKSQIPRPYKCPLCSRAFYRLEHQTRHIRTHTGEKPHLCTHPGCEKRFSRSDELTRHLRIHSNAKKNGAEASSSVHTNDTEFRSKDHTDVRRRARGRGGANGGNRSRPGSQSSNGWVLGTDADSDTDTAPPSKGTSEIAALAHFAAGELHDIRRMEQEAKPRKGHGSRIASGTFRTQESTDGDRYNTYGAYYPQYETDGAHYPPYDERAYRYAEPYSERHRDMRYEMHSNQYWGAPVTHSYDSYRYPHASYPASREVSPDLHERTEGHSSETEVHDDHYYPRHASPRITYDAHMHRPGTLSNYATPSGSPVLGPLRSMNLFTAPNSPFNSRPGSPVLQRSDVQRVSSHSALSTLSAERQLHMSSHGHYASHRYRTHPYSDMHNGLHNPAARSRSHFHLSSLGMSSVVPPTTSGERSTAGAAEVHMHHPEPHHEDLGYGYASHPQKTRHAHFNTSAHARPMRGMHAVQSAPVSAANSPPGSPRTSPSPRAVLPPPSALHFFPPVRKSPSSGSPELSSSAYKTKARPMGMTPIHRGGGGFHEQEESVQLPPLGRALSSVPVHSLAANE</sequence>
<feature type="region of interest" description="Disordered" evidence="13">
    <location>
        <begin position="1"/>
        <end position="23"/>
    </location>
</feature>
<evidence type="ECO:0000256" key="3">
    <source>
        <dbReference type="ARBA" id="ARBA00022723"/>
    </source>
</evidence>
<evidence type="ECO:0000256" key="6">
    <source>
        <dbReference type="ARBA" id="ARBA00022833"/>
    </source>
</evidence>
<dbReference type="GO" id="GO:0005737">
    <property type="term" value="C:cytoplasm"/>
    <property type="evidence" value="ECO:0007669"/>
    <property type="project" value="TreeGrafter"/>
</dbReference>
<dbReference type="AlphaFoldDB" id="A0A2N1J7Y4"/>
<dbReference type="GO" id="GO:0000978">
    <property type="term" value="F:RNA polymerase II cis-regulatory region sequence-specific DNA binding"/>
    <property type="evidence" value="ECO:0007669"/>
    <property type="project" value="TreeGrafter"/>
</dbReference>
<dbReference type="InterPro" id="IPR051007">
    <property type="entry name" value="creA/MIG_C2H2-ZnF"/>
</dbReference>
<feature type="compositionally biased region" description="Basic and acidic residues" evidence="13">
    <location>
        <begin position="102"/>
        <end position="115"/>
    </location>
</feature>
<keyword evidence="5 12" id="KW-0863">Zinc-finger</keyword>
<dbReference type="PROSITE" id="PS50157">
    <property type="entry name" value="ZINC_FINGER_C2H2_2"/>
    <property type="match status" value="2"/>
</dbReference>
<evidence type="ECO:0000256" key="5">
    <source>
        <dbReference type="ARBA" id="ARBA00022771"/>
    </source>
</evidence>
<keyword evidence="3" id="KW-0479">Metal-binding</keyword>
<feature type="region of interest" description="Disordered" evidence="13">
    <location>
        <begin position="485"/>
        <end position="590"/>
    </location>
</feature>
<keyword evidence="16" id="KW-1185">Reference proteome</keyword>
<evidence type="ECO:0000256" key="13">
    <source>
        <dbReference type="SAM" id="MobiDB-lite"/>
    </source>
</evidence>
<evidence type="ECO:0000313" key="16">
    <source>
        <dbReference type="Proteomes" id="UP000232875"/>
    </source>
</evidence>
<keyword evidence="4" id="KW-0677">Repeat</keyword>
<keyword evidence="8" id="KW-0238">DNA-binding</keyword>
<keyword evidence="10" id="KW-0539">Nucleus</keyword>
<dbReference type="Proteomes" id="UP000232875">
    <property type="component" value="Unassembled WGS sequence"/>
</dbReference>
<dbReference type="GO" id="GO:0005634">
    <property type="term" value="C:nucleus"/>
    <property type="evidence" value="ECO:0007669"/>
    <property type="project" value="UniProtKB-SubCell"/>
</dbReference>
<evidence type="ECO:0000256" key="11">
    <source>
        <dbReference type="ARBA" id="ARBA00038023"/>
    </source>
</evidence>
<keyword evidence="2" id="KW-0678">Repressor</keyword>
<evidence type="ECO:0000256" key="1">
    <source>
        <dbReference type="ARBA" id="ARBA00004123"/>
    </source>
</evidence>
<evidence type="ECO:0000313" key="15">
    <source>
        <dbReference type="EMBL" id="PKI82671.1"/>
    </source>
</evidence>
<keyword evidence="9" id="KW-0804">Transcription</keyword>
<evidence type="ECO:0000256" key="10">
    <source>
        <dbReference type="ARBA" id="ARBA00023242"/>
    </source>
</evidence>
<feature type="domain" description="C2H2-type" evidence="14">
    <location>
        <begin position="33"/>
        <end position="60"/>
    </location>
</feature>
<evidence type="ECO:0000256" key="9">
    <source>
        <dbReference type="ARBA" id="ARBA00023163"/>
    </source>
</evidence>
<evidence type="ECO:0000259" key="14">
    <source>
        <dbReference type="PROSITE" id="PS50157"/>
    </source>
</evidence>
<evidence type="ECO:0000256" key="8">
    <source>
        <dbReference type="ARBA" id="ARBA00023125"/>
    </source>
</evidence>